<evidence type="ECO:0000313" key="2">
    <source>
        <dbReference type="Proteomes" id="UP000295096"/>
    </source>
</evidence>
<gene>
    <name evidence="1" type="ORF">E2C06_20190</name>
</gene>
<keyword evidence="2" id="KW-1185">Reference proteome</keyword>
<dbReference type="Proteomes" id="UP000295096">
    <property type="component" value="Unassembled WGS sequence"/>
</dbReference>
<protein>
    <submittedName>
        <fullName evidence="1">Uncharacterized protein</fullName>
    </submittedName>
</protein>
<dbReference type="AlphaFoldDB" id="A0A4R5QDU4"/>
<dbReference type="EMBL" id="SMSJ01000031">
    <property type="protein sequence ID" value="TDH60819.1"/>
    <property type="molecule type" value="Genomic_DNA"/>
</dbReference>
<sequence length="175" mass="19103">MGRAARIAPRNLYGYPDMVEKLEWAEAVLLCGLREWVGDLRRNADPMPRLHVRMTHAGVPLAAASLDMFLRIVARTADRPLGIGCPHCPWLATDEQQLLHIAWLVQDHQTRLAGGVLRSGLLSEIGAEFALGPLRGMGELFLAAGLAFTPRRLVGPSNVVGAGSMSWPPTLTTRH</sequence>
<proteinExistence type="predicted"/>
<reference evidence="1 2" key="1">
    <citation type="journal article" date="2016" name="J. Microbiol.">
        <title>Dankookia rubra gen. nov., sp. nov., an alphaproteobacterium isolated from sediment of a shallow stream.</title>
        <authorList>
            <person name="Kim W.H."/>
            <person name="Kim D.H."/>
            <person name="Kang K."/>
            <person name="Ahn T.Y."/>
        </authorList>
    </citation>
    <scope>NUCLEOTIDE SEQUENCE [LARGE SCALE GENOMIC DNA]</scope>
    <source>
        <strain evidence="1 2">JCM30602</strain>
    </source>
</reference>
<comment type="caution">
    <text evidence="1">The sequence shown here is derived from an EMBL/GenBank/DDBJ whole genome shotgun (WGS) entry which is preliminary data.</text>
</comment>
<evidence type="ECO:0000313" key="1">
    <source>
        <dbReference type="EMBL" id="TDH60819.1"/>
    </source>
</evidence>
<organism evidence="1 2">
    <name type="scientific">Dankookia rubra</name>
    <dbReference type="NCBI Taxonomy" id="1442381"/>
    <lineage>
        <taxon>Bacteria</taxon>
        <taxon>Pseudomonadati</taxon>
        <taxon>Pseudomonadota</taxon>
        <taxon>Alphaproteobacteria</taxon>
        <taxon>Acetobacterales</taxon>
        <taxon>Roseomonadaceae</taxon>
        <taxon>Dankookia</taxon>
    </lineage>
</organism>
<dbReference type="OrthoDB" id="7375469at2"/>
<name>A0A4R5QDU4_9PROT</name>
<dbReference type="RefSeq" id="WP_133290418.1">
    <property type="nucleotide sequence ID" value="NZ_SMSJ01000031.1"/>
</dbReference>
<accession>A0A4R5QDU4</accession>